<dbReference type="PANTHER" id="PTHR33048">
    <property type="entry name" value="PTH11-LIKE INTEGRAL MEMBRANE PROTEIN (AFU_ORTHOLOGUE AFUA_5G11245)"/>
    <property type="match status" value="1"/>
</dbReference>
<gene>
    <name evidence="8" type="ORF">PGQ11_014572</name>
</gene>
<feature type="transmembrane region" description="Helical" evidence="6">
    <location>
        <begin position="119"/>
        <end position="140"/>
    </location>
</feature>
<comment type="caution">
    <text evidence="8">The sequence shown here is derived from an EMBL/GenBank/DDBJ whole genome shotgun (WGS) entry which is preliminary data.</text>
</comment>
<feature type="transmembrane region" description="Helical" evidence="6">
    <location>
        <begin position="6"/>
        <end position="28"/>
    </location>
</feature>
<evidence type="ECO:0000256" key="1">
    <source>
        <dbReference type="ARBA" id="ARBA00004141"/>
    </source>
</evidence>
<keyword evidence="3 6" id="KW-1133">Transmembrane helix</keyword>
<reference evidence="8 9" key="1">
    <citation type="journal article" date="2024" name="IMA Fungus">
        <title>Apiospora arundinis, a panoply of carbohydrate-active enzymes and secondary metabolites.</title>
        <authorList>
            <person name="Sorensen T."/>
            <person name="Petersen C."/>
            <person name="Muurmann A.T."/>
            <person name="Christiansen J.V."/>
            <person name="Brundto M.L."/>
            <person name="Overgaard C.K."/>
            <person name="Boysen A.T."/>
            <person name="Wollenberg R.D."/>
            <person name="Larsen T.O."/>
            <person name="Sorensen J.L."/>
            <person name="Nielsen K.L."/>
            <person name="Sondergaard T.E."/>
        </authorList>
    </citation>
    <scope>NUCLEOTIDE SEQUENCE [LARGE SCALE GENOMIC DNA]</scope>
    <source>
        <strain evidence="8 9">AAU 773</strain>
    </source>
</reference>
<evidence type="ECO:0000259" key="7">
    <source>
        <dbReference type="Pfam" id="PF20684"/>
    </source>
</evidence>
<protein>
    <recommendedName>
        <fullName evidence="7">Rhodopsin domain-containing protein</fullName>
    </recommendedName>
</protein>
<feature type="transmembrane region" description="Helical" evidence="6">
    <location>
        <begin position="84"/>
        <end position="107"/>
    </location>
</feature>
<evidence type="ECO:0000256" key="2">
    <source>
        <dbReference type="ARBA" id="ARBA00022692"/>
    </source>
</evidence>
<dbReference type="EMBL" id="JAPCWZ010000009">
    <property type="protein sequence ID" value="KAK8852093.1"/>
    <property type="molecule type" value="Genomic_DNA"/>
</dbReference>
<evidence type="ECO:0000313" key="9">
    <source>
        <dbReference type="Proteomes" id="UP001390339"/>
    </source>
</evidence>
<feature type="transmembrane region" description="Helical" evidence="6">
    <location>
        <begin position="40"/>
        <end position="64"/>
    </location>
</feature>
<feature type="domain" description="Rhodopsin" evidence="7">
    <location>
        <begin position="24"/>
        <end position="275"/>
    </location>
</feature>
<comment type="similarity">
    <text evidence="5">Belongs to the SAT4 family.</text>
</comment>
<sequence>MAVRDAYFPVIITFIFIDSIAVGLRFAVRRSKGAIGYDDFAMLLSFVGFVLFGAMELTAIRYGIGATEMEPTFDPMNAAKYFTIAAVVYLLASGVSKIGVGLVLYRLADSTDMYKMRWFLMGCMTLTAVWFIGGALVFAMQCRPLAKAWDLTGSTPGICMSVSVIGTAGIVISAGDVFFTTVFALSPVYMLRKVQMHFKLKLSILGLLGLGLVSAAMTIIRLKYVITVTKMTSETGIAGPSVINTTLEATIYSILEISTSILAAAMSALRPLLARLPCFRSLGSSGEIYPKRADSSHDLSASLGSRGPSYRLDDMAAGHSRSGSQERIVHPVGGNIRKCTEVQVVYERQKKTTPQRTDW</sequence>
<keyword evidence="4 6" id="KW-0472">Membrane</keyword>
<keyword evidence="9" id="KW-1185">Reference proteome</keyword>
<proteinExistence type="inferred from homology"/>
<evidence type="ECO:0000256" key="4">
    <source>
        <dbReference type="ARBA" id="ARBA00023136"/>
    </source>
</evidence>
<keyword evidence="2 6" id="KW-0812">Transmembrane</keyword>
<dbReference type="Proteomes" id="UP001390339">
    <property type="component" value="Unassembled WGS sequence"/>
</dbReference>
<dbReference type="Pfam" id="PF20684">
    <property type="entry name" value="Fung_rhodopsin"/>
    <property type="match status" value="1"/>
</dbReference>
<evidence type="ECO:0000256" key="3">
    <source>
        <dbReference type="ARBA" id="ARBA00022989"/>
    </source>
</evidence>
<evidence type="ECO:0000313" key="8">
    <source>
        <dbReference type="EMBL" id="KAK8852093.1"/>
    </source>
</evidence>
<feature type="transmembrane region" description="Helical" evidence="6">
    <location>
        <begin position="160"/>
        <end position="190"/>
    </location>
</feature>
<dbReference type="InterPro" id="IPR049326">
    <property type="entry name" value="Rhodopsin_dom_fungi"/>
</dbReference>
<feature type="transmembrane region" description="Helical" evidence="6">
    <location>
        <begin position="202"/>
        <end position="222"/>
    </location>
</feature>
<dbReference type="InterPro" id="IPR052337">
    <property type="entry name" value="SAT4-like"/>
</dbReference>
<organism evidence="8 9">
    <name type="scientific">Apiospora arundinis</name>
    <dbReference type="NCBI Taxonomy" id="335852"/>
    <lineage>
        <taxon>Eukaryota</taxon>
        <taxon>Fungi</taxon>
        <taxon>Dikarya</taxon>
        <taxon>Ascomycota</taxon>
        <taxon>Pezizomycotina</taxon>
        <taxon>Sordariomycetes</taxon>
        <taxon>Xylariomycetidae</taxon>
        <taxon>Amphisphaeriales</taxon>
        <taxon>Apiosporaceae</taxon>
        <taxon>Apiospora</taxon>
    </lineage>
</organism>
<evidence type="ECO:0000256" key="5">
    <source>
        <dbReference type="ARBA" id="ARBA00038359"/>
    </source>
</evidence>
<dbReference type="PANTHER" id="PTHR33048:SF47">
    <property type="entry name" value="INTEGRAL MEMBRANE PROTEIN-RELATED"/>
    <property type="match status" value="1"/>
</dbReference>
<accession>A0ABR2HSM6</accession>
<evidence type="ECO:0000256" key="6">
    <source>
        <dbReference type="SAM" id="Phobius"/>
    </source>
</evidence>
<name>A0ABR2HSM6_9PEZI</name>
<comment type="subcellular location">
    <subcellularLocation>
        <location evidence="1">Membrane</location>
        <topology evidence="1">Multi-pass membrane protein</topology>
    </subcellularLocation>
</comment>